<keyword evidence="1" id="KW-0472">Membrane</keyword>
<dbReference type="RefSeq" id="WP_008316945.1">
    <property type="nucleotide sequence ID" value="NZ_KB372789.1"/>
</dbReference>
<feature type="transmembrane region" description="Helical" evidence="1">
    <location>
        <begin position="57"/>
        <end position="77"/>
    </location>
</feature>
<dbReference type="Proteomes" id="UP000011617">
    <property type="component" value="Unassembled WGS sequence"/>
</dbReference>
<comment type="caution">
    <text evidence="2">The sequence shown here is derived from an EMBL/GenBank/DDBJ whole genome shotgun (WGS) entry which is preliminary data.</text>
</comment>
<evidence type="ECO:0000313" key="3">
    <source>
        <dbReference type="Proteomes" id="UP000011617"/>
    </source>
</evidence>
<accession>L8XY04</accession>
<evidence type="ECO:0000313" key="2">
    <source>
        <dbReference type="EMBL" id="ELV07196.1"/>
    </source>
</evidence>
<dbReference type="AlphaFoldDB" id="L8XY04"/>
<dbReference type="HOGENOM" id="CLU_2526653_0_0_6"/>
<feature type="transmembrane region" description="Helical" evidence="1">
    <location>
        <begin position="6"/>
        <end position="22"/>
    </location>
</feature>
<organism evidence="2 3">
    <name type="scientific">Wohlfahrtiimonas chitiniclastica SH04</name>
    <dbReference type="NCBI Taxonomy" id="1261130"/>
    <lineage>
        <taxon>Bacteria</taxon>
        <taxon>Pseudomonadati</taxon>
        <taxon>Pseudomonadota</taxon>
        <taxon>Gammaproteobacteria</taxon>
        <taxon>Cardiobacteriales</taxon>
        <taxon>Ignatzschineriaceae</taxon>
        <taxon>Wohlfahrtiimonas</taxon>
    </lineage>
</organism>
<reference evidence="2 3" key="1">
    <citation type="journal article" date="2013" name="Genome Announc.">
        <title>Complete Genome Sequence of Wohlfahrtiimonas chitiniclastica Strain SH04, Isolated from Chrysomya megacephala Collected from Pudong International Airport in China.</title>
        <authorList>
            <person name="Cao X.M."/>
            <person name="Chen T."/>
            <person name="Xu L.Z."/>
            <person name="Yao L.S."/>
            <person name="Qi J."/>
            <person name="Zhang X.L."/>
            <person name="Yan Q.L."/>
            <person name="Deng Y.H."/>
            <person name="Guo T.Y."/>
            <person name="Wang J."/>
            <person name="Hu K.X."/>
            <person name="Xu B.L."/>
        </authorList>
    </citation>
    <scope>NUCLEOTIDE SEQUENCE [LARGE SCALE GENOMIC DNA]</scope>
    <source>
        <strain evidence="2 3">SH04</strain>
    </source>
</reference>
<keyword evidence="1" id="KW-0812">Transmembrane</keyword>
<name>L8XY04_9GAMM</name>
<sequence length="84" mass="9635">MYFFFLILHIIVGSFLGFTLGYTSNLQRKYRETFQAGVLIVFILMILLTLIQFGLWWAFICFIELFISAAIGLFIGVGKVEADN</sequence>
<proteinExistence type="predicted"/>
<evidence type="ECO:0000256" key="1">
    <source>
        <dbReference type="SAM" id="Phobius"/>
    </source>
</evidence>
<keyword evidence="3" id="KW-1185">Reference proteome</keyword>
<feature type="transmembrane region" description="Helical" evidence="1">
    <location>
        <begin position="34"/>
        <end position="51"/>
    </location>
</feature>
<keyword evidence="1" id="KW-1133">Transmembrane helix</keyword>
<protein>
    <submittedName>
        <fullName evidence="2">Uncharacterized protein</fullName>
    </submittedName>
</protein>
<dbReference type="EMBL" id="AOBV01000019">
    <property type="protein sequence ID" value="ELV07196.1"/>
    <property type="molecule type" value="Genomic_DNA"/>
</dbReference>
<gene>
    <name evidence="2" type="ORF">F387_01979</name>
</gene>